<accession>A0A0E9T2L0</accession>
<evidence type="ECO:0000313" key="1">
    <source>
        <dbReference type="EMBL" id="JAH47220.1"/>
    </source>
</evidence>
<proteinExistence type="predicted"/>
<dbReference type="EMBL" id="GBXM01061357">
    <property type="protein sequence ID" value="JAH47220.1"/>
    <property type="molecule type" value="Transcribed_RNA"/>
</dbReference>
<sequence>MVYTLKKIKQTHSQTKLNTILNFIYSWLCTGEVQFKSIAARPPWDLQPLRYQSCSLAIHLLRRVCTVLECHCALQTLTVEMCF</sequence>
<reference evidence="1" key="2">
    <citation type="journal article" date="2015" name="Fish Shellfish Immunol.">
        <title>Early steps in the European eel (Anguilla anguilla)-Vibrio vulnificus interaction in the gills: Role of the RtxA13 toxin.</title>
        <authorList>
            <person name="Callol A."/>
            <person name="Pajuelo D."/>
            <person name="Ebbesson L."/>
            <person name="Teles M."/>
            <person name="MacKenzie S."/>
            <person name="Amaro C."/>
        </authorList>
    </citation>
    <scope>NUCLEOTIDE SEQUENCE</scope>
</reference>
<protein>
    <submittedName>
        <fullName evidence="1">Uncharacterized protein</fullName>
    </submittedName>
</protein>
<organism evidence="1">
    <name type="scientific">Anguilla anguilla</name>
    <name type="common">European freshwater eel</name>
    <name type="synonym">Muraena anguilla</name>
    <dbReference type="NCBI Taxonomy" id="7936"/>
    <lineage>
        <taxon>Eukaryota</taxon>
        <taxon>Metazoa</taxon>
        <taxon>Chordata</taxon>
        <taxon>Craniata</taxon>
        <taxon>Vertebrata</taxon>
        <taxon>Euteleostomi</taxon>
        <taxon>Actinopterygii</taxon>
        <taxon>Neopterygii</taxon>
        <taxon>Teleostei</taxon>
        <taxon>Anguilliformes</taxon>
        <taxon>Anguillidae</taxon>
        <taxon>Anguilla</taxon>
    </lineage>
</organism>
<reference evidence="1" key="1">
    <citation type="submission" date="2014-11" db="EMBL/GenBank/DDBJ databases">
        <authorList>
            <person name="Amaro Gonzalez C."/>
        </authorList>
    </citation>
    <scope>NUCLEOTIDE SEQUENCE</scope>
</reference>
<name>A0A0E9T2L0_ANGAN</name>
<dbReference type="AlphaFoldDB" id="A0A0E9T2L0"/>